<dbReference type="GO" id="GO:0007528">
    <property type="term" value="P:neuromuscular junction development"/>
    <property type="evidence" value="ECO:0007669"/>
    <property type="project" value="TreeGrafter"/>
</dbReference>
<keyword evidence="3" id="KW-0677">Repeat</keyword>
<dbReference type="CDD" id="cd09569">
    <property type="entry name" value="SAM_liprin-beta1_2_repeat3"/>
    <property type="match status" value="1"/>
</dbReference>
<dbReference type="InterPro" id="IPR037618">
    <property type="entry name" value="LIPB1/2_SAM_2nd"/>
</dbReference>
<proteinExistence type="inferred from homology"/>
<feature type="region of interest" description="Disordered" evidence="7">
    <location>
        <begin position="317"/>
        <end position="528"/>
    </location>
</feature>
<feature type="compositionally biased region" description="Polar residues" evidence="7">
    <location>
        <begin position="408"/>
        <end position="422"/>
    </location>
</feature>
<dbReference type="GO" id="GO:0005829">
    <property type="term" value="C:cytosol"/>
    <property type="evidence" value="ECO:0007669"/>
    <property type="project" value="UniProtKB-ARBA"/>
</dbReference>
<feature type="compositionally biased region" description="Polar residues" evidence="7">
    <location>
        <begin position="391"/>
        <end position="401"/>
    </location>
</feature>
<dbReference type="FunFam" id="1.10.150.50:FF:000007">
    <property type="entry name" value="Liprin-beta-1 isoform 1"/>
    <property type="match status" value="1"/>
</dbReference>
<keyword evidence="2" id="KW-0597">Phosphoprotein</keyword>
<comment type="function">
    <text evidence="5">May regulate the disassembly of focal adhesions. Did not bind receptor-like tyrosine phosphatases type 2A.</text>
</comment>
<dbReference type="InterPro" id="IPR029515">
    <property type="entry name" value="Liprin"/>
</dbReference>
<feature type="region of interest" description="Disordered" evidence="7">
    <location>
        <begin position="927"/>
        <end position="946"/>
    </location>
</feature>
<dbReference type="PANTHER" id="PTHR12587">
    <property type="entry name" value="LAR INTERACTING PROTEIN LIP -RELATED PROTEIN"/>
    <property type="match status" value="1"/>
</dbReference>
<organism evidence="9 10">
    <name type="scientific">Cyprinodon variegatus</name>
    <name type="common">Sheepshead minnow</name>
    <dbReference type="NCBI Taxonomy" id="28743"/>
    <lineage>
        <taxon>Eukaryota</taxon>
        <taxon>Metazoa</taxon>
        <taxon>Chordata</taxon>
        <taxon>Craniata</taxon>
        <taxon>Vertebrata</taxon>
        <taxon>Euteleostomi</taxon>
        <taxon>Actinopterygii</taxon>
        <taxon>Neopterygii</taxon>
        <taxon>Teleostei</taxon>
        <taxon>Neoteleostei</taxon>
        <taxon>Acanthomorphata</taxon>
        <taxon>Ovalentaria</taxon>
        <taxon>Atherinomorphae</taxon>
        <taxon>Cyprinodontiformes</taxon>
        <taxon>Cyprinodontidae</taxon>
        <taxon>Cyprinodon</taxon>
    </lineage>
</organism>
<dbReference type="GO" id="GO:0048786">
    <property type="term" value="C:presynaptic active zone"/>
    <property type="evidence" value="ECO:0007669"/>
    <property type="project" value="TreeGrafter"/>
</dbReference>
<feature type="compositionally biased region" description="Basic and acidic residues" evidence="7">
    <location>
        <begin position="361"/>
        <end position="370"/>
    </location>
</feature>
<evidence type="ECO:0000259" key="8">
    <source>
        <dbReference type="PROSITE" id="PS50105"/>
    </source>
</evidence>
<keyword evidence="10" id="KW-1185">Reference proteome</keyword>
<dbReference type="Pfam" id="PF00536">
    <property type="entry name" value="SAM_1"/>
    <property type="match status" value="2"/>
</dbReference>
<accession>A0A3Q2DWI8</accession>
<evidence type="ECO:0000256" key="1">
    <source>
        <dbReference type="ARBA" id="ARBA00007547"/>
    </source>
</evidence>
<feature type="compositionally biased region" description="Basic and acidic residues" evidence="7">
    <location>
        <begin position="318"/>
        <end position="331"/>
    </location>
</feature>
<dbReference type="Pfam" id="PF07647">
    <property type="entry name" value="SAM_2"/>
    <property type="match status" value="1"/>
</dbReference>
<evidence type="ECO:0000256" key="7">
    <source>
        <dbReference type="SAM" id="MobiDB-lite"/>
    </source>
</evidence>
<protein>
    <submittedName>
        <fullName evidence="9">PPFIA binding protein 1b</fullName>
    </submittedName>
</protein>
<dbReference type="InterPro" id="IPR001660">
    <property type="entry name" value="SAM"/>
</dbReference>
<dbReference type="CTD" id="561961"/>
<feature type="domain" description="SAM" evidence="8">
    <location>
        <begin position="660"/>
        <end position="723"/>
    </location>
</feature>
<evidence type="ECO:0000256" key="6">
    <source>
        <dbReference type="SAM" id="Coils"/>
    </source>
</evidence>
<dbReference type="CDD" id="cd09566">
    <property type="entry name" value="SAM_liprin-beta1_2_repeat2"/>
    <property type="match status" value="1"/>
</dbReference>
<keyword evidence="4 6" id="KW-0175">Coiled coil</keyword>
<evidence type="ECO:0000256" key="2">
    <source>
        <dbReference type="ARBA" id="ARBA00022553"/>
    </source>
</evidence>
<dbReference type="GeneTree" id="ENSGT01050000244951"/>
<name>A0A3Q2DWI8_CYPVA</name>
<feature type="coiled-coil region" evidence="6">
    <location>
        <begin position="275"/>
        <end position="309"/>
    </location>
</feature>
<comment type="similarity">
    <text evidence="1">Belongs to the liprin family. Liprin-beta subfamily.</text>
</comment>
<dbReference type="Proteomes" id="UP000265020">
    <property type="component" value="Unassembled WGS sequence"/>
</dbReference>
<dbReference type="FunFam" id="1.10.150.50:FF:000017">
    <property type="entry name" value="Liprin-beta-1 isoform 1"/>
    <property type="match status" value="1"/>
</dbReference>
<dbReference type="InterPro" id="IPR058914">
    <property type="entry name" value="LIPB1/2_CC"/>
</dbReference>
<evidence type="ECO:0000256" key="3">
    <source>
        <dbReference type="ARBA" id="ARBA00022737"/>
    </source>
</evidence>
<dbReference type="InterPro" id="IPR037619">
    <property type="entry name" value="LIPB1/2_SAM_3rd"/>
</dbReference>
<evidence type="ECO:0000313" key="10">
    <source>
        <dbReference type="Proteomes" id="UP000265020"/>
    </source>
</evidence>
<dbReference type="InterPro" id="IPR013761">
    <property type="entry name" value="SAM/pointed_sf"/>
</dbReference>
<dbReference type="GeneID" id="107104325"/>
<dbReference type="OrthoDB" id="6516566at2759"/>
<feature type="compositionally biased region" description="Low complexity" evidence="7">
    <location>
        <begin position="455"/>
        <end position="472"/>
    </location>
</feature>
<dbReference type="Gene3D" id="1.10.150.50">
    <property type="entry name" value="Transcription Factor, Ets-1"/>
    <property type="match status" value="3"/>
</dbReference>
<dbReference type="CDD" id="cd09563">
    <property type="entry name" value="SAM_liprin-beta1_2_repeat1"/>
    <property type="match status" value="1"/>
</dbReference>
<evidence type="ECO:0000256" key="5">
    <source>
        <dbReference type="ARBA" id="ARBA00060046"/>
    </source>
</evidence>
<evidence type="ECO:0000256" key="4">
    <source>
        <dbReference type="ARBA" id="ARBA00023054"/>
    </source>
</evidence>
<dbReference type="PROSITE" id="PS50105">
    <property type="entry name" value="SAM_DOMAIN"/>
    <property type="match status" value="2"/>
</dbReference>
<feature type="coiled-coil region" evidence="6">
    <location>
        <begin position="135"/>
        <end position="248"/>
    </location>
</feature>
<sequence>MMSDASDMLAAALEQMDGIIAGSKALDYSNGLFDCQSPTSPFMGNLRALHLLEDLRSVLELMDTEERESLRCQIPDSTAESLVEWLHGNLSNGHISGGGGDHYQERLSRLEGDKESLVLQVSVLTDQVEAQGEKIRDLDICLEEHREKLNATEEMLQQELLCRTSLETQKLELMSEVSNLKLKLNTMEKERLNFDRFRDSEDLILELNELRYRLTELESEKLQCEKKLKSTKEELASMRRQLEGKDGEKRRLLDDIRFKANTTSGSNGLERDVEVQRMKNAVESLMAANEEKDRKIEELKQSLLRYKKVQEMVMSVQVKKEKTKDNDRVESPSDGSSPLLSGSSGSVESEKQDIADVEQLQTKKPDEPDRLSGLSDDPSPSPSPADPVPEQAQTESQSNLEPTKADGQIQSEESSNEMCTNEESSKMSEKPPMNPSATLPASIDDDSFGSRKARSSFGKGFFKIRGGKKSSSNPNLDRSRSASAPMLAETEQQGTDHLDLAGVPQRSPHSDSTHTLPSTPESRKKSKGIKKLFGKLKRSQSTTFNLDDNLPEGEFKRGGVRATAGPRLGWSRDFQRVNNEVDAPFARWSKDQVCDWLQEQGLGLYVNMARTWISSGQTLLQASQQDLERELGIKQPLHRKKLQLSLQALGSEQEDNKGKLDYNWVTRWLDDIGLPQYKTQFDEARVDGRMLHYMTVDDLLSLKVGSVLHHLSIKRAIQVLRINNYEPNCLRRRPSDENNISPAEISQWTNHRVMEWLRSVDLAEYAPNLRGSGVHGGLMVLEPRFNVETMALLLNIPPNKTLLRRHLATHFSLLIGSEAQQLKQECLENPDYILLTATTKVKPRKLSFGNFSGLRKKKQEENEEYVCPMDVEMPKGRSFQKGFELQIYEDDLDRLEQMEDSEGTVRQIGAFSEGIQNLTSMLKEDEFFKEMSNSPNPSVTDEESNA</sequence>
<dbReference type="SMART" id="SM00454">
    <property type="entry name" value="SAM"/>
    <property type="match status" value="3"/>
</dbReference>
<evidence type="ECO:0000313" key="9">
    <source>
        <dbReference type="Ensembl" id="ENSCVAP00000023284.1"/>
    </source>
</evidence>
<dbReference type="Ensembl" id="ENSCVAT00000007138.1">
    <property type="protein sequence ID" value="ENSCVAP00000023284.1"/>
    <property type="gene ID" value="ENSCVAG00000006528.1"/>
</dbReference>
<feature type="domain" description="SAM" evidence="8">
    <location>
        <begin position="588"/>
        <end position="652"/>
    </location>
</feature>
<feature type="compositionally biased region" description="Low complexity" evidence="7">
    <location>
        <begin position="332"/>
        <end position="347"/>
    </location>
</feature>
<dbReference type="InterPro" id="IPR037617">
    <property type="entry name" value="LIPB1/2_SAM_1"/>
</dbReference>
<dbReference type="PANTHER" id="PTHR12587:SF16">
    <property type="entry name" value="LIPRIN-BETA-1"/>
    <property type="match status" value="1"/>
</dbReference>
<dbReference type="AlphaFoldDB" id="A0A3Q2DWI8"/>
<reference evidence="9" key="1">
    <citation type="submission" date="2025-08" db="UniProtKB">
        <authorList>
            <consortium name="Ensembl"/>
        </authorList>
    </citation>
    <scope>IDENTIFICATION</scope>
</reference>
<reference evidence="9" key="2">
    <citation type="submission" date="2025-09" db="UniProtKB">
        <authorList>
            <consortium name="Ensembl"/>
        </authorList>
    </citation>
    <scope>IDENTIFICATION</scope>
</reference>
<dbReference type="FunFam" id="1.10.150.50:FF:000005">
    <property type="entry name" value="Liprin-beta-1 isoform 1"/>
    <property type="match status" value="1"/>
</dbReference>
<dbReference type="Pfam" id="PF26022">
    <property type="entry name" value="CC_Liprin_beta"/>
    <property type="match status" value="1"/>
</dbReference>
<dbReference type="SUPFAM" id="SSF47769">
    <property type="entry name" value="SAM/Pointed domain"/>
    <property type="match status" value="3"/>
</dbReference>
<dbReference type="RefSeq" id="XP_015259811.1">
    <property type="nucleotide sequence ID" value="XM_015404325.1"/>
</dbReference>